<comment type="caution">
    <text evidence="2">The sequence shown here is derived from an EMBL/GenBank/DDBJ whole genome shotgun (WGS) entry which is preliminary data.</text>
</comment>
<protein>
    <recommendedName>
        <fullName evidence="1">DUF1858 domain-containing protein</fullName>
    </recommendedName>
</protein>
<dbReference type="EMBL" id="AMRM01000008">
    <property type="protein sequence ID" value="EKF19284.1"/>
    <property type="molecule type" value="Genomic_DNA"/>
</dbReference>
<dbReference type="OrthoDB" id="5397989at2"/>
<dbReference type="NCBIfam" id="TIGR03980">
    <property type="entry name" value="prismane_assoc"/>
    <property type="match status" value="1"/>
</dbReference>
<dbReference type="PATRIC" id="fig|391937.3.peg.1880"/>
<dbReference type="SUPFAM" id="SSF140683">
    <property type="entry name" value="SP0561-like"/>
    <property type="match status" value="1"/>
</dbReference>
<name>K2LNE5_9HYPH</name>
<dbReference type="Gene3D" id="1.10.3910.10">
    <property type="entry name" value="SP0561-like"/>
    <property type="match status" value="1"/>
</dbReference>
<dbReference type="InterPro" id="IPR038062">
    <property type="entry name" value="ScdA-like_N_sf"/>
</dbReference>
<dbReference type="Proteomes" id="UP000006786">
    <property type="component" value="Unassembled WGS sequence"/>
</dbReference>
<dbReference type="InterPro" id="IPR023883">
    <property type="entry name" value="CHP03980_redox-disulphide"/>
</dbReference>
<dbReference type="STRING" id="391937.NA2_09141"/>
<dbReference type="eggNOG" id="ENOG503351G">
    <property type="taxonomic scope" value="Bacteria"/>
</dbReference>
<reference evidence="2 3" key="1">
    <citation type="journal article" date="2012" name="J. Bacteriol.">
        <title>Genome Sequence of Nitratireductor pacificus Type Strain pht-3B.</title>
        <authorList>
            <person name="Lai Q."/>
            <person name="Li G."/>
            <person name="Shao Z."/>
        </authorList>
    </citation>
    <scope>NUCLEOTIDE SEQUENCE [LARGE SCALE GENOMIC DNA]</scope>
    <source>
        <strain evidence="3">pht-3B</strain>
    </source>
</reference>
<gene>
    <name evidence="2" type="ORF">NA2_09141</name>
</gene>
<organism evidence="2 3">
    <name type="scientific">Nitratireductor pacificus pht-3B</name>
    <dbReference type="NCBI Taxonomy" id="391937"/>
    <lineage>
        <taxon>Bacteria</taxon>
        <taxon>Pseudomonadati</taxon>
        <taxon>Pseudomonadota</taxon>
        <taxon>Alphaproteobacteria</taxon>
        <taxon>Hyphomicrobiales</taxon>
        <taxon>Phyllobacteriaceae</taxon>
        <taxon>Nitratireductor</taxon>
    </lineage>
</organism>
<proteinExistence type="predicted"/>
<dbReference type="InterPro" id="IPR015077">
    <property type="entry name" value="DUF1858"/>
</dbReference>
<evidence type="ECO:0000313" key="3">
    <source>
        <dbReference type="Proteomes" id="UP000006786"/>
    </source>
</evidence>
<accession>K2LNE5</accession>
<dbReference type="PANTHER" id="PTHR39341:SF1">
    <property type="entry name" value="DUF1858 DOMAIN-CONTAINING PROTEIN"/>
    <property type="match status" value="1"/>
</dbReference>
<keyword evidence="3" id="KW-1185">Reference proteome</keyword>
<dbReference type="RefSeq" id="WP_008596378.1">
    <property type="nucleotide sequence ID" value="NZ_AMRM01000008.1"/>
</dbReference>
<dbReference type="AlphaFoldDB" id="K2LNE5"/>
<evidence type="ECO:0000259" key="1">
    <source>
        <dbReference type="Pfam" id="PF08984"/>
    </source>
</evidence>
<feature type="domain" description="DUF1858" evidence="1">
    <location>
        <begin position="6"/>
        <end position="53"/>
    </location>
</feature>
<evidence type="ECO:0000313" key="2">
    <source>
        <dbReference type="EMBL" id="EKF19284.1"/>
    </source>
</evidence>
<sequence length="72" mass="7996">MKSKVTEDMSMDEIMRRWPATIPVILRHRMLCVGCPIAPFHTMADACREHDIDGSAFRDAIRRAIGAGDGPA</sequence>
<dbReference type="Pfam" id="PF08984">
    <property type="entry name" value="DUF1858"/>
    <property type="match status" value="1"/>
</dbReference>
<dbReference type="PANTHER" id="PTHR39341">
    <property type="entry name" value="BSL7085 PROTEIN"/>
    <property type="match status" value="1"/>
</dbReference>